<gene>
    <name evidence="1" type="ORF">UABAM_03400</name>
</gene>
<protein>
    <submittedName>
        <fullName evidence="1">Uncharacterized protein</fullName>
    </submittedName>
</protein>
<accession>A0A5S9INZ5</accession>
<reference evidence="1 2" key="1">
    <citation type="submission" date="2019-08" db="EMBL/GenBank/DDBJ databases">
        <title>Complete genome sequence of Candidatus Uab amorphum.</title>
        <authorList>
            <person name="Shiratori T."/>
            <person name="Suzuki S."/>
            <person name="Kakizawa Y."/>
            <person name="Ishida K."/>
        </authorList>
    </citation>
    <scope>NUCLEOTIDE SEQUENCE [LARGE SCALE GENOMIC DNA]</scope>
    <source>
        <strain evidence="1 2">SRT547</strain>
    </source>
</reference>
<dbReference type="Proteomes" id="UP000326354">
    <property type="component" value="Chromosome"/>
</dbReference>
<evidence type="ECO:0000313" key="2">
    <source>
        <dbReference type="Proteomes" id="UP000326354"/>
    </source>
</evidence>
<name>A0A5S9INZ5_UABAM</name>
<organism evidence="1 2">
    <name type="scientific">Uabimicrobium amorphum</name>
    <dbReference type="NCBI Taxonomy" id="2596890"/>
    <lineage>
        <taxon>Bacteria</taxon>
        <taxon>Pseudomonadati</taxon>
        <taxon>Planctomycetota</taxon>
        <taxon>Candidatus Uabimicrobiia</taxon>
        <taxon>Candidatus Uabimicrobiales</taxon>
        <taxon>Candidatus Uabimicrobiaceae</taxon>
        <taxon>Candidatus Uabimicrobium</taxon>
    </lineage>
</organism>
<proteinExistence type="predicted"/>
<dbReference type="OrthoDB" id="8481314at2"/>
<dbReference type="KEGG" id="uam:UABAM_03400"/>
<keyword evidence="2" id="KW-1185">Reference proteome</keyword>
<sequence>MKKKERQEKAKNFILLLEKQIKGDETVKNPIQVLGQSFKLGSCLYVVYKEWLEAFSFQPGRKDILPYILSLVKKILEYRRDSISYLYDEEEWREVVNLRGPIVNVTIKKCKACSRKYTEMGTSGFYQAYVLVCSKCGDVYLTPDLGEKPIDCPGCNGVISKGCGCPHCHNKEGSETVDEISPYEYFYYHKFTKAPGL</sequence>
<dbReference type="RefSeq" id="WP_151969159.1">
    <property type="nucleotide sequence ID" value="NZ_AP019860.1"/>
</dbReference>
<dbReference type="AlphaFoldDB" id="A0A5S9INZ5"/>
<evidence type="ECO:0000313" key="1">
    <source>
        <dbReference type="EMBL" id="BBM85037.1"/>
    </source>
</evidence>
<dbReference type="EMBL" id="AP019860">
    <property type="protein sequence ID" value="BBM85037.1"/>
    <property type="molecule type" value="Genomic_DNA"/>
</dbReference>